<dbReference type="SUPFAM" id="SSF55604">
    <property type="entry name" value="Glucose permease domain IIB"/>
    <property type="match status" value="1"/>
</dbReference>
<dbReference type="InterPro" id="IPR018113">
    <property type="entry name" value="PTrfase_EIIB_Cys"/>
</dbReference>
<evidence type="ECO:0000256" key="10">
    <source>
        <dbReference type="ARBA" id="ARBA00023136"/>
    </source>
</evidence>
<evidence type="ECO:0000256" key="7">
    <source>
        <dbReference type="ARBA" id="ARBA00022692"/>
    </source>
</evidence>
<keyword evidence="3" id="KW-1003">Cell membrane</keyword>
<dbReference type="InterPro" id="IPR013013">
    <property type="entry name" value="PTS_EIIC_1"/>
</dbReference>
<keyword evidence="2" id="KW-0813">Transport</keyword>
<feature type="transmembrane region" description="Helical" evidence="12">
    <location>
        <begin position="359"/>
        <end position="375"/>
    </location>
</feature>
<keyword evidence="10 12" id="KW-0472">Membrane</keyword>
<dbReference type="InParanoid" id="Q8EVH3"/>
<dbReference type="InterPro" id="IPR036878">
    <property type="entry name" value="Glu_permease_IIB"/>
</dbReference>
<dbReference type="PROSITE" id="PS51103">
    <property type="entry name" value="PTS_EIIC_TYPE_1"/>
    <property type="match status" value="1"/>
</dbReference>
<dbReference type="eggNOG" id="COG1264">
    <property type="taxonomic scope" value="Bacteria"/>
</dbReference>
<name>Q8EVH3_MALP2</name>
<evidence type="ECO:0000256" key="2">
    <source>
        <dbReference type="ARBA" id="ARBA00022448"/>
    </source>
</evidence>
<dbReference type="Pfam" id="PF00367">
    <property type="entry name" value="PTS_EIIB"/>
    <property type="match status" value="1"/>
</dbReference>
<dbReference type="Gene3D" id="3.30.1360.60">
    <property type="entry name" value="Glucose permease domain IIB"/>
    <property type="match status" value="1"/>
</dbReference>
<dbReference type="EMBL" id="BA000026">
    <property type="protein sequence ID" value="BAC44381.1"/>
    <property type="molecule type" value="Genomic_DNA"/>
</dbReference>
<feature type="transmembrane region" description="Helical" evidence="12">
    <location>
        <begin position="449"/>
        <end position="470"/>
    </location>
</feature>
<dbReference type="Gene3D" id="2.70.70.10">
    <property type="entry name" value="Glucose Permease (Domain IIA)"/>
    <property type="match status" value="1"/>
</dbReference>
<dbReference type="SUPFAM" id="SSF51261">
    <property type="entry name" value="Duplicated hybrid motif"/>
    <property type="match status" value="1"/>
</dbReference>
<feature type="active site" description="Phosphocysteine intermediate; for EIIB activity" evidence="11">
    <location>
        <position position="529"/>
    </location>
</feature>
<proteinExistence type="predicted"/>
<dbReference type="Pfam" id="PF00358">
    <property type="entry name" value="PTS_EIIA_1"/>
    <property type="match status" value="1"/>
</dbReference>
<feature type="transmembrane region" description="Helical" evidence="12">
    <location>
        <begin position="86"/>
        <end position="111"/>
    </location>
</feature>
<keyword evidence="17" id="KW-1185">Reference proteome</keyword>
<feature type="domain" description="PTS EIIA type-1" evidence="13">
    <location>
        <begin position="628"/>
        <end position="739"/>
    </location>
</feature>
<keyword evidence="6" id="KW-0598">Phosphotransferase system</keyword>
<evidence type="ECO:0000259" key="15">
    <source>
        <dbReference type="PROSITE" id="PS51103"/>
    </source>
</evidence>
<dbReference type="HOGENOM" id="CLU_012312_1_3_14"/>
<feature type="transmembrane region" description="Helical" evidence="12">
    <location>
        <begin position="46"/>
        <end position="66"/>
    </location>
</feature>
<dbReference type="RefSeq" id="WP_011077413.1">
    <property type="nucleotide sequence ID" value="NC_004432.1"/>
</dbReference>
<sequence length="769" mass="84717">MYISNLKTFGLVQDVKQDHKVSFKSNKVFAKIGSSFKKTFESLGRLGKALLFPIAVLPIAAILNRLGAQLPNSADTPEFAKFVQTLLSAAGNTVFNNLHILFAVGVGFGLTKDNRGEAALTALVGIILLGLLMSSTGADLPQQIYGKIKFPIDQSLIDAGIVSADATGFQALFGNKYDSILSQNVLNGILSGVFVAWVYNRFNNVELPKVLGFFSGRRLLPVLIILGMMFYGIIYAVIFPWLGWILYQISLGLSSATGNRWSNASISGVYAFLNRLLIPFGLHHIPNTLFWFVLGQAPDASDPSKFVYGDINIFLNGQAQGNNAGTFQSGFFASMMFGLPALVYVFYRNAESKEQKQRVLSTFGPLALVSFLTGITEPIEFAFMFVSPLLYGVHALLTGIFSFITGAMGIQIGFGFSAGLIDYLLSIPKSLQIIEANRTGIDAVFANPGWLWVIGLLCALSYIFVGNLLVKKLNLSVPGRGQNLITESMVKKDNHTDNNKDNKKGLSEKTKKLVLGLGGWENIENYQNCTTRLRYDVKDMSKIDEALLKEGGAIGTKKFQDHHLHVILGPEAELVNDEIINNKNSDLTLNNDNNLVKEKEKQKLALAKPVKVKSPISGTIVFLEDVKDETFSLMGKGVAIIPSENEFIAQDNFEIESFFWTGHAYIAKIKDLDVLVHIGIDTVKINSDKKEGDKLEVFSTKLIDKKNHKISKGEKIIKVDFAKLKKLGYDPTTLFIVLNENLVNNELNLLVKNNQKVNKGDPLFEVKAK</sequence>
<feature type="transmembrane region" description="Helical" evidence="12">
    <location>
        <begin position="219"/>
        <end position="247"/>
    </location>
</feature>
<gene>
    <name evidence="16" type="ordered locus">MYPE5910</name>
</gene>
<dbReference type="PROSITE" id="PS51098">
    <property type="entry name" value="PTS_EIIB_TYPE_1"/>
    <property type="match status" value="1"/>
</dbReference>
<dbReference type="eggNOG" id="COG2190">
    <property type="taxonomic scope" value="Bacteria"/>
</dbReference>
<keyword evidence="8" id="KW-0418">Kinase</keyword>
<keyword evidence="7 12" id="KW-0812">Transmembrane</keyword>
<evidence type="ECO:0000313" key="16">
    <source>
        <dbReference type="EMBL" id="BAC44381.1"/>
    </source>
</evidence>
<accession>Q8EVH3</accession>
<dbReference type="CDD" id="cd00212">
    <property type="entry name" value="PTS_IIB_glc"/>
    <property type="match status" value="1"/>
</dbReference>
<dbReference type="PANTHER" id="PTHR30009">
    <property type="entry name" value="CYTOCHROME C-TYPE SYNTHESIS PROTEIN AND PTS TRANSMEMBRANE COMPONENT"/>
    <property type="match status" value="1"/>
</dbReference>
<feature type="transmembrane region" description="Helical" evidence="12">
    <location>
        <begin position="180"/>
        <end position="199"/>
    </location>
</feature>
<evidence type="ECO:0000256" key="9">
    <source>
        <dbReference type="ARBA" id="ARBA00022989"/>
    </source>
</evidence>
<feature type="transmembrane region" description="Helical" evidence="12">
    <location>
        <begin position="327"/>
        <end position="347"/>
    </location>
</feature>
<dbReference type="PROSITE" id="PS51093">
    <property type="entry name" value="PTS_EIIA_TYPE_1"/>
    <property type="match status" value="1"/>
</dbReference>
<evidence type="ECO:0000259" key="13">
    <source>
        <dbReference type="PROSITE" id="PS51093"/>
    </source>
</evidence>
<evidence type="ECO:0000256" key="8">
    <source>
        <dbReference type="ARBA" id="ARBA00022777"/>
    </source>
</evidence>
<comment type="subcellular location">
    <subcellularLocation>
        <location evidence="1">Cell membrane</location>
        <topology evidence="1">Multi-pass membrane protein</topology>
    </subcellularLocation>
</comment>
<evidence type="ECO:0000256" key="11">
    <source>
        <dbReference type="PROSITE-ProRule" id="PRU00421"/>
    </source>
</evidence>
<keyword evidence="4" id="KW-0762">Sugar transport</keyword>
<dbReference type="GO" id="GO:0090563">
    <property type="term" value="F:protein-phosphocysteine-sugar phosphotransferase activity"/>
    <property type="evidence" value="ECO:0007669"/>
    <property type="project" value="TreeGrafter"/>
</dbReference>
<evidence type="ECO:0000259" key="14">
    <source>
        <dbReference type="PROSITE" id="PS51098"/>
    </source>
</evidence>
<dbReference type="InterPro" id="IPR011055">
    <property type="entry name" value="Dup_hybrid_motif"/>
</dbReference>
<dbReference type="KEGG" id="mpe:MYPE5910"/>
<feature type="transmembrane region" description="Helical" evidence="12">
    <location>
        <begin position="410"/>
        <end position="429"/>
    </location>
</feature>
<feature type="domain" description="PTS EIIC type-1" evidence="15">
    <location>
        <begin position="37"/>
        <end position="482"/>
    </location>
</feature>
<evidence type="ECO:0000256" key="12">
    <source>
        <dbReference type="SAM" id="Phobius"/>
    </source>
</evidence>
<dbReference type="PANTHER" id="PTHR30009:SF4">
    <property type="entry name" value="PTS SYSTEM N-ACETYLGLUCOSAMINE-SPECIFIC EIICBA COMPONENT"/>
    <property type="match status" value="1"/>
</dbReference>
<organism evidence="16 17">
    <name type="scientific">Malacoplasma penetrans (strain HF-2)</name>
    <name type="common">Mycoplasma penetrans</name>
    <dbReference type="NCBI Taxonomy" id="272633"/>
    <lineage>
        <taxon>Bacteria</taxon>
        <taxon>Bacillati</taxon>
        <taxon>Mycoplasmatota</taxon>
        <taxon>Mycoplasmoidales</taxon>
        <taxon>Mycoplasmoidaceae</taxon>
        <taxon>Malacoplasma</taxon>
    </lineage>
</organism>
<keyword evidence="5" id="KW-0808">Transferase</keyword>
<dbReference type="InterPro" id="IPR001127">
    <property type="entry name" value="PTS_EIIA_1_perm"/>
</dbReference>
<feature type="domain" description="PTS EIIB type-1" evidence="14">
    <location>
        <begin position="507"/>
        <end position="589"/>
    </location>
</feature>
<evidence type="ECO:0000256" key="5">
    <source>
        <dbReference type="ARBA" id="ARBA00022679"/>
    </source>
</evidence>
<dbReference type="InterPro" id="IPR001996">
    <property type="entry name" value="PTS_IIB_1"/>
</dbReference>
<dbReference type="GO" id="GO:0016301">
    <property type="term" value="F:kinase activity"/>
    <property type="evidence" value="ECO:0007669"/>
    <property type="project" value="UniProtKB-KW"/>
</dbReference>
<dbReference type="Pfam" id="PF02378">
    <property type="entry name" value="PTS_EIIC"/>
    <property type="match status" value="1"/>
</dbReference>
<dbReference type="GO" id="GO:0015764">
    <property type="term" value="P:N-acetylglucosamine transport"/>
    <property type="evidence" value="ECO:0007669"/>
    <property type="project" value="TreeGrafter"/>
</dbReference>
<keyword evidence="9 12" id="KW-1133">Transmembrane helix</keyword>
<protein>
    <submittedName>
        <fullName evidence="16">PTS system enzyme IIABC component</fullName>
    </submittedName>
</protein>
<dbReference type="GO" id="GO:0005886">
    <property type="term" value="C:plasma membrane"/>
    <property type="evidence" value="ECO:0007669"/>
    <property type="project" value="UniProtKB-SubCell"/>
</dbReference>
<reference evidence="16 17" key="1">
    <citation type="journal article" date="2002" name="Nucleic Acids Res.">
        <title>The complete genomic sequence of Mycoplasma penetrans, an intracellular bacterial pathogen in humans.</title>
        <authorList>
            <person name="Sasaki Y."/>
            <person name="Ishikawa J."/>
            <person name="Yamashita A."/>
            <person name="Oshima K."/>
            <person name="Kenri T."/>
            <person name="Furuya K."/>
            <person name="Yoshino C."/>
            <person name="Horino A."/>
            <person name="Shiba T."/>
            <person name="Sasaki T."/>
            <person name="Hattori M."/>
        </authorList>
    </citation>
    <scope>NUCLEOTIDE SEQUENCE [LARGE SCALE GENOMIC DNA]</scope>
    <source>
        <strain evidence="16 17">HF-2</strain>
    </source>
</reference>
<dbReference type="GO" id="GO:0008982">
    <property type="term" value="F:protein-N(PI)-phosphohistidine-sugar phosphotransferase activity"/>
    <property type="evidence" value="ECO:0007669"/>
    <property type="project" value="InterPro"/>
</dbReference>
<dbReference type="GO" id="GO:0009401">
    <property type="term" value="P:phosphoenolpyruvate-dependent sugar phosphotransferase system"/>
    <property type="evidence" value="ECO:0007669"/>
    <property type="project" value="UniProtKB-KW"/>
</dbReference>
<dbReference type="InterPro" id="IPR003352">
    <property type="entry name" value="PTS_EIIC"/>
</dbReference>
<evidence type="ECO:0000256" key="1">
    <source>
        <dbReference type="ARBA" id="ARBA00004651"/>
    </source>
</evidence>
<evidence type="ECO:0000313" key="17">
    <source>
        <dbReference type="Proteomes" id="UP000002522"/>
    </source>
</evidence>
<evidence type="ECO:0000256" key="4">
    <source>
        <dbReference type="ARBA" id="ARBA00022597"/>
    </source>
</evidence>
<dbReference type="Proteomes" id="UP000002522">
    <property type="component" value="Chromosome"/>
</dbReference>
<dbReference type="AlphaFoldDB" id="Q8EVH3"/>
<dbReference type="InterPro" id="IPR050429">
    <property type="entry name" value="PTS_Glucose_EIICBA"/>
</dbReference>
<evidence type="ECO:0000256" key="3">
    <source>
        <dbReference type="ARBA" id="ARBA00022475"/>
    </source>
</evidence>
<dbReference type="eggNOG" id="COG1263">
    <property type="taxonomic scope" value="Bacteria"/>
</dbReference>
<dbReference type="STRING" id="272633.gene:10731708"/>
<feature type="transmembrane region" description="Helical" evidence="12">
    <location>
        <begin position="118"/>
        <end position="138"/>
    </location>
</feature>
<evidence type="ECO:0000256" key="6">
    <source>
        <dbReference type="ARBA" id="ARBA00022683"/>
    </source>
</evidence>